<keyword evidence="3" id="KW-1185">Reference proteome</keyword>
<feature type="transmembrane region" description="Helical" evidence="1">
    <location>
        <begin position="48"/>
        <end position="67"/>
    </location>
</feature>
<keyword evidence="1" id="KW-0812">Transmembrane</keyword>
<comment type="caution">
    <text evidence="2">The sequence shown here is derived from an EMBL/GenBank/DDBJ whole genome shotgun (WGS) entry which is preliminary data.</text>
</comment>
<evidence type="ECO:0000313" key="2">
    <source>
        <dbReference type="EMBL" id="KAH7299395.1"/>
    </source>
</evidence>
<name>A0A8T2RV31_CERRI</name>
<sequence length="119" mass="13604">MSFSSIDYSKKRFFPPRHCSPKVLNNFRECNGEIIYVRVKAYFFNKEFLCLLVVSLFMAGFFHILVVSDVGPPLEDKTSDASLELSGVKPLVASLPREDILVKQEQAKRTCLIDDFFGF</sequence>
<organism evidence="2 3">
    <name type="scientific">Ceratopteris richardii</name>
    <name type="common">Triangle waterfern</name>
    <dbReference type="NCBI Taxonomy" id="49495"/>
    <lineage>
        <taxon>Eukaryota</taxon>
        <taxon>Viridiplantae</taxon>
        <taxon>Streptophyta</taxon>
        <taxon>Embryophyta</taxon>
        <taxon>Tracheophyta</taxon>
        <taxon>Polypodiopsida</taxon>
        <taxon>Polypodiidae</taxon>
        <taxon>Polypodiales</taxon>
        <taxon>Pteridineae</taxon>
        <taxon>Pteridaceae</taxon>
        <taxon>Parkerioideae</taxon>
        <taxon>Ceratopteris</taxon>
    </lineage>
</organism>
<dbReference type="AlphaFoldDB" id="A0A8T2RV31"/>
<dbReference type="EMBL" id="CM035429">
    <property type="protein sequence ID" value="KAH7299395.1"/>
    <property type="molecule type" value="Genomic_DNA"/>
</dbReference>
<keyword evidence="1" id="KW-0472">Membrane</keyword>
<keyword evidence="1" id="KW-1133">Transmembrane helix</keyword>
<proteinExistence type="predicted"/>
<evidence type="ECO:0000256" key="1">
    <source>
        <dbReference type="SAM" id="Phobius"/>
    </source>
</evidence>
<accession>A0A8T2RV31</accession>
<reference evidence="2" key="1">
    <citation type="submission" date="2021-08" db="EMBL/GenBank/DDBJ databases">
        <title>WGS assembly of Ceratopteris richardii.</title>
        <authorList>
            <person name="Marchant D.B."/>
            <person name="Chen G."/>
            <person name="Jenkins J."/>
            <person name="Shu S."/>
            <person name="Leebens-Mack J."/>
            <person name="Grimwood J."/>
            <person name="Schmutz J."/>
            <person name="Soltis P."/>
            <person name="Soltis D."/>
            <person name="Chen Z.-H."/>
        </authorList>
    </citation>
    <scope>NUCLEOTIDE SEQUENCE</scope>
    <source>
        <strain evidence="2">Whitten #5841</strain>
        <tissue evidence="2">Leaf</tissue>
    </source>
</reference>
<protein>
    <submittedName>
        <fullName evidence="2">Uncharacterized protein</fullName>
    </submittedName>
</protein>
<dbReference type="Proteomes" id="UP000825935">
    <property type="component" value="Chromosome 24"/>
</dbReference>
<gene>
    <name evidence="2" type="ORF">KP509_24G009200</name>
</gene>
<evidence type="ECO:0000313" key="3">
    <source>
        <dbReference type="Proteomes" id="UP000825935"/>
    </source>
</evidence>